<dbReference type="SUPFAM" id="SSF82153">
    <property type="entry name" value="FAS1 domain"/>
    <property type="match status" value="2"/>
</dbReference>
<feature type="signal peptide" evidence="1">
    <location>
        <begin position="1"/>
        <end position="22"/>
    </location>
</feature>
<keyword evidence="4" id="KW-1185">Reference proteome</keyword>
<feature type="domain" description="FAS1" evidence="2">
    <location>
        <begin position="169"/>
        <end position="309"/>
    </location>
</feature>
<evidence type="ECO:0000313" key="3">
    <source>
        <dbReference type="EMBL" id="AFU69767.1"/>
    </source>
</evidence>
<reference evidence="3" key="2">
    <citation type="submission" date="2012-09" db="EMBL/GenBank/DDBJ databases">
        <title>The complete sequence of Psychroflexus torquis an extreme psychrophile from sea-ice that is stimulated by light.</title>
        <authorList>
            <person name="Feng S."/>
            <person name="Powell S.M."/>
            <person name="Bowman J.P."/>
        </authorList>
    </citation>
    <scope>NUCLEOTIDE SEQUENCE [LARGE SCALE GENOMIC DNA]</scope>
    <source>
        <strain evidence="3">ATCC 700755</strain>
    </source>
</reference>
<dbReference type="InterPro" id="IPR000782">
    <property type="entry name" value="FAS1_domain"/>
</dbReference>
<protein>
    <submittedName>
        <fullName evidence="3">Lipoprotein with fasciclin repeats</fullName>
    </submittedName>
</protein>
<dbReference type="PROSITE" id="PS50213">
    <property type="entry name" value="FAS1"/>
    <property type="match status" value="2"/>
</dbReference>
<dbReference type="KEGG" id="ptq:P700755_003097"/>
<dbReference type="InterPro" id="IPR036378">
    <property type="entry name" value="FAS1_dom_sf"/>
</dbReference>
<reference evidence="3" key="1">
    <citation type="submission" date="2006-03" db="EMBL/GenBank/DDBJ databases">
        <authorList>
            <person name="Bowman J."/>
            <person name="Ferriera S."/>
            <person name="Johnson J."/>
            <person name="Kravitz S."/>
            <person name="Halpern A."/>
            <person name="Remington K."/>
            <person name="Beeson K."/>
            <person name="Tran B."/>
            <person name="Rogers Y.-H."/>
            <person name="Friedman R."/>
            <person name="Venter J.C."/>
        </authorList>
    </citation>
    <scope>NUCLEOTIDE SEQUENCE [LARGE SCALE GENOMIC DNA]</scope>
    <source>
        <strain evidence="3">ATCC 700755</strain>
    </source>
</reference>
<dbReference type="PANTHER" id="PTHR10900:SF77">
    <property type="entry name" value="FI19380P1"/>
    <property type="match status" value="1"/>
</dbReference>
<dbReference type="GO" id="GO:0005615">
    <property type="term" value="C:extracellular space"/>
    <property type="evidence" value="ECO:0007669"/>
    <property type="project" value="TreeGrafter"/>
</dbReference>
<keyword evidence="1" id="KW-0732">Signal</keyword>
<accession>K4IGV8</accession>
<feature type="domain" description="FAS1" evidence="2">
    <location>
        <begin position="35"/>
        <end position="167"/>
    </location>
</feature>
<dbReference type="AlphaFoldDB" id="K4IGV8"/>
<gene>
    <name evidence="3" type="ordered locus">P700755_003097</name>
</gene>
<evidence type="ECO:0000259" key="2">
    <source>
        <dbReference type="PROSITE" id="PS50213"/>
    </source>
</evidence>
<dbReference type="SMART" id="SM00554">
    <property type="entry name" value="FAS1"/>
    <property type="match status" value="2"/>
</dbReference>
<organism evidence="3 4">
    <name type="scientific">Psychroflexus torquis (strain ATCC 700755 / CIP 106069 / ACAM 623)</name>
    <dbReference type="NCBI Taxonomy" id="313595"/>
    <lineage>
        <taxon>Bacteria</taxon>
        <taxon>Pseudomonadati</taxon>
        <taxon>Bacteroidota</taxon>
        <taxon>Flavobacteriia</taxon>
        <taxon>Flavobacteriales</taxon>
        <taxon>Flavobacteriaceae</taxon>
        <taxon>Psychroflexus</taxon>
    </lineage>
</organism>
<dbReference type="InterPro" id="IPR050904">
    <property type="entry name" value="Adhesion/Biosynth-related"/>
</dbReference>
<evidence type="ECO:0000313" key="4">
    <source>
        <dbReference type="Proteomes" id="UP000008514"/>
    </source>
</evidence>
<dbReference type="RefSeq" id="WP_015025318.1">
    <property type="nucleotide sequence ID" value="NC_018721.1"/>
</dbReference>
<dbReference type="PROSITE" id="PS51257">
    <property type="entry name" value="PROKAR_LIPOPROTEIN"/>
    <property type="match status" value="1"/>
</dbReference>
<proteinExistence type="predicted"/>
<dbReference type="eggNOG" id="COG2335">
    <property type="taxonomic scope" value="Bacteria"/>
</dbReference>
<dbReference type="EMBL" id="CP003879">
    <property type="protein sequence ID" value="AFU69767.1"/>
    <property type="molecule type" value="Genomic_DNA"/>
</dbReference>
<dbReference type="Proteomes" id="UP000008514">
    <property type="component" value="Chromosome"/>
</dbReference>
<keyword evidence="3" id="KW-0449">Lipoprotein</keyword>
<name>K4IGV8_PSYTT</name>
<evidence type="ECO:0000256" key="1">
    <source>
        <dbReference type="SAM" id="SignalP"/>
    </source>
</evidence>
<feature type="chain" id="PRO_5003879346" evidence="1">
    <location>
        <begin position="23"/>
        <end position="441"/>
    </location>
</feature>
<dbReference type="PANTHER" id="PTHR10900">
    <property type="entry name" value="PERIOSTIN-RELATED"/>
    <property type="match status" value="1"/>
</dbReference>
<dbReference type="Gene3D" id="2.30.180.10">
    <property type="entry name" value="FAS1 domain"/>
    <property type="match status" value="2"/>
</dbReference>
<dbReference type="HOGENOM" id="CLU_031281_1_1_10"/>
<sequence length="441" mass="46440">MKKKIFLSKLILITLVTSFLFACSGDDAAVPIANNPTTFEIISESPDHTILEDLLLSSGLDQALNSGIYTVFAPTDAAFGNIDTSNLSDSQVKNILMNHVVQGAAESSNLITAYLNTLAVESLSGVENNLSLYVNVGTDITLNGKSVVTGPDNLASNGVVHSVNEVITIPDVTTFAIADPTFGTLVDALTLDGQPDFVATLSSFQAPAPFTVFAPTNDAFVTAFTELGVESLTDIDPTILTSILNTHVIANANITSAELESGTIETLGETFELDAPNATLTDQNGRSIAIVVTDVQAGNGVVHVVSSVILPDLNLDPPPSANSVEMTVGNNGASSYFVSEIIGDENVTPLNVANSSWILTEGTRYKLTILGASSHPFELRNSNGDALLSQSNEGSFEADTAVDFQTDGQQFDFTVTSELAAELNKYFCTIHSGMNGMVSVQ</sequence>
<dbReference type="Pfam" id="PF02469">
    <property type="entry name" value="Fasciclin"/>
    <property type="match status" value="2"/>
</dbReference>
<dbReference type="OrthoDB" id="9800666at2"/>
<dbReference type="STRING" id="313595.P700755_003097"/>